<evidence type="ECO:0000313" key="1">
    <source>
        <dbReference type="EMBL" id="SFV17638.1"/>
    </source>
</evidence>
<dbReference type="RefSeq" id="WP_093561534.1">
    <property type="nucleotide sequence ID" value="NZ_FPBO01000069.1"/>
</dbReference>
<sequence length="439" mass="49748">MSDKAIRTIVIVGGGTAGWMTAAPLALKLPKTCEVVLVESAEIGTVGVGEATLPTIRHFNLALGIDEADFVRKTQATFKLGIEFKDWGHVGNRFFHGFGDFGPAIENRPAYMYWLRLSRVFKDMPSYEQWSMATMMARGNRFMPPQDELPSITDAYSSAYHFDAGLYAAYLRDYATRRGVKRIEGMIEHVEQHPETGFITALKLRDGRRVEGDLFVDCSGFRGLLIEGVYQAGYEDWSAMLPCNSALALPCAKTLPLTPYTTSTAKAAGWTWRIPLQHRTGNGHVYCDGYTSDAEAERVLLEGLDGEAQGEPRQLRFTTGRRRKSWVKNCIAIGLSGGFLEPLESTSINFIENAVGWLLQYFPNRECRPELADEFNRLVAQRYEYVRDFIIMHYKLTDRTDSEFWRYCANMPIPDTLRHQIETFRETGRVVVYDKEGFN</sequence>
<dbReference type="Proteomes" id="UP000199391">
    <property type="component" value="Unassembled WGS sequence"/>
</dbReference>
<dbReference type="InterPro" id="IPR006905">
    <property type="entry name" value="Flavin_halogenase"/>
</dbReference>
<proteinExistence type="predicted"/>
<protein>
    <submittedName>
        <fullName evidence="1">Tryptophan halogenase</fullName>
    </submittedName>
</protein>
<accession>A0A1I7M6T0</accession>
<dbReference type="EMBL" id="FPBO01000069">
    <property type="protein sequence ID" value="SFV17638.1"/>
    <property type="molecule type" value="Genomic_DNA"/>
</dbReference>
<dbReference type="STRING" id="1035707.SAMN05216552_10691"/>
<dbReference type="InterPro" id="IPR036188">
    <property type="entry name" value="FAD/NAD-bd_sf"/>
</dbReference>
<dbReference type="Gene3D" id="3.50.50.60">
    <property type="entry name" value="FAD/NAD(P)-binding domain"/>
    <property type="match status" value="1"/>
</dbReference>
<gene>
    <name evidence="1" type="ORF">SAMN05216552_10691</name>
</gene>
<dbReference type="SUPFAM" id="SSF51905">
    <property type="entry name" value="FAD/NAD(P)-binding domain"/>
    <property type="match status" value="1"/>
</dbReference>
<reference evidence="2" key="1">
    <citation type="submission" date="2016-10" db="EMBL/GenBank/DDBJ databases">
        <authorList>
            <person name="Varghese N."/>
            <person name="Submissions S."/>
        </authorList>
    </citation>
    <scope>NUCLEOTIDE SEQUENCE [LARGE SCALE GENOMIC DNA]</scope>
    <source>
        <strain evidence="2">CGMCC 1.11014</strain>
    </source>
</reference>
<name>A0A1I7M6T0_9BURK</name>
<feature type="non-terminal residue" evidence="1">
    <location>
        <position position="439"/>
    </location>
</feature>
<dbReference type="OrthoDB" id="8868802at2"/>
<evidence type="ECO:0000313" key="2">
    <source>
        <dbReference type="Proteomes" id="UP000199391"/>
    </source>
</evidence>
<dbReference type="AlphaFoldDB" id="A0A1I7M6T0"/>
<keyword evidence="2" id="KW-1185">Reference proteome</keyword>
<dbReference type="PANTHER" id="PTHR43747:SF4">
    <property type="entry name" value="FLAVIN-DEPENDENT TRYPTOPHAN HALOGENASE"/>
    <property type="match status" value="1"/>
</dbReference>
<dbReference type="GO" id="GO:0004497">
    <property type="term" value="F:monooxygenase activity"/>
    <property type="evidence" value="ECO:0007669"/>
    <property type="project" value="InterPro"/>
</dbReference>
<organism evidence="1 2">
    <name type="scientific">Pseudoduganella namucuonensis</name>
    <dbReference type="NCBI Taxonomy" id="1035707"/>
    <lineage>
        <taxon>Bacteria</taxon>
        <taxon>Pseudomonadati</taxon>
        <taxon>Pseudomonadota</taxon>
        <taxon>Betaproteobacteria</taxon>
        <taxon>Burkholderiales</taxon>
        <taxon>Oxalobacteraceae</taxon>
        <taxon>Telluria group</taxon>
        <taxon>Pseudoduganella</taxon>
    </lineage>
</organism>
<dbReference type="PANTHER" id="PTHR43747">
    <property type="entry name" value="FAD-BINDING PROTEIN"/>
    <property type="match status" value="1"/>
</dbReference>
<dbReference type="InterPro" id="IPR050816">
    <property type="entry name" value="Flavin-dep_Halogenase_NPB"/>
</dbReference>
<dbReference type="Pfam" id="PF04820">
    <property type="entry name" value="Trp_halogenase"/>
    <property type="match status" value="1"/>
</dbReference>